<reference evidence="1" key="1">
    <citation type="submission" date="2020-06" db="EMBL/GenBank/DDBJ databases">
        <title>Draft genome of Bugula neritina, a colonial animal packing powerful symbionts and potential medicines.</title>
        <authorList>
            <person name="Rayko M."/>
        </authorList>
    </citation>
    <scope>NUCLEOTIDE SEQUENCE [LARGE SCALE GENOMIC DNA]</scope>
    <source>
        <strain evidence="1">Kwan_BN1</strain>
    </source>
</reference>
<organism evidence="1 2">
    <name type="scientific">Bugula neritina</name>
    <name type="common">Brown bryozoan</name>
    <name type="synonym">Sertularia neritina</name>
    <dbReference type="NCBI Taxonomy" id="10212"/>
    <lineage>
        <taxon>Eukaryota</taxon>
        <taxon>Metazoa</taxon>
        <taxon>Spiralia</taxon>
        <taxon>Lophotrochozoa</taxon>
        <taxon>Bryozoa</taxon>
        <taxon>Gymnolaemata</taxon>
        <taxon>Cheilostomatida</taxon>
        <taxon>Flustrina</taxon>
        <taxon>Buguloidea</taxon>
        <taxon>Bugulidae</taxon>
        <taxon>Bugula</taxon>
    </lineage>
</organism>
<proteinExistence type="predicted"/>
<dbReference type="AlphaFoldDB" id="A0A7J7IXY0"/>
<keyword evidence="2" id="KW-1185">Reference proteome</keyword>
<comment type="caution">
    <text evidence="1">The sequence shown here is derived from an EMBL/GenBank/DDBJ whole genome shotgun (WGS) entry which is preliminary data.</text>
</comment>
<name>A0A7J7IXY0_BUGNE</name>
<protein>
    <submittedName>
        <fullName evidence="1">Uncharacterized protein</fullName>
    </submittedName>
</protein>
<evidence type="ECO:0000313" key="1">
    <source>
        <dbReference type="EMBL" id="KAF6018244.1"/>
    </source>
</evidence>
<dbReference type="EMBL" id="VXIV02003327">
    <property type="protein sequence ID" value="KAF6018244.1"/>
    <property type="molecule type" value="Genomic_DNA"/>
</dbReference>
<gene>
    <name evidence="1" type="ORF">EB796_023475</name>
</gene>
<accession>A0A7J7IXY0</accession>
<sequence length="75" mass="8470">MEWKTEVLPVITPGCLNCIRTVELNKPVDPAVLGDCIIHDWPKALRVKERHVENTPYQSSTMRDAPAALAQELEM</sequence>
<evidence type="ECO:0000313" key="2">
    <source>
        <dbReference type="Proteomes" id="UP000593567"/>
    </source>
</evidence>
<dbReference type="Proteomes" id="UP000593567">
    <property type="component" value="Unassembled WGS sequence"/>
</dbReference>